<accession>A0A2S4MKQ7</accession>
<reference evidence="2 3" key="1">
    <citation type="submission" date="2018-01" db="EMBL/GenBank/DDBJ databases">
        <title>Genomic Encyclopedia of Type Strains, Phase III (KMG-III): the genomes of soil and plant-associated and newly described type strains.</title>
        <authorList>
            <person name="Whitman W."/>
        </authorList>
    </citation>
    <scope>NUCLEOTIDE SEQUENCE [LARGE SCALE GENOMIC DNA]</scope>
    <source>
        <strain evidence="2 3">1131</strain>
    </source>
</reference>
<dbReference type="AlphaFoldDB" id="A0A2S4MKQ7"/>
<sequence>MTSPRNFIYIVAASAFLASGASVLAQTPTQADQLKLAYQAGRNQLGILGYCNDKGFVGTDVIDIQKKLLGMVPAPADKSGGDSAEAQGRTGTIAAMGIQQNIETIAKAQNATAETYCKQIGAVVTQMGAALPK</sequence>
<feature type="chain" id="PRO_5015447656" evidence="1">
    <location>
        <begin position="26"/>
        <end position="133"/>
    </location>
</feature>
<name>A0A2S4MKQ7_9HYPH</name>
<proteinExistence type="predicted"/>
<evidence type="ECO:0000313" key="2">
    <source>
        <dbReference type="EMBL" id="POR55374.1"/>
    </source>
</evidence>
<gene>
    <name evidence="2" type="ORF">CYD53_102260</name>
</gene>
<keyword evidence="1" id="KW-0732">Signal</keyword>
<feature type="signal peptide" evidence="1">
    <location>
        <begin position="1"/>
        <end position="25"/>
    </location>
</feature>
<protein>
    <submittedName>
        <fullName evidence="2">Uncharacterized protein</fullName>
    </submittedName>
</protein>
<comment type="caution">
    <text evidence="2">The sequence shown here is derived from an EMBL/GenBank/DDBJ whole genome shotgun (WGS) entry which is preliminary data.</text>
</comment>
<keyword evidence="3" id="KW-1185">Reference proteome</keyword>
<dbReference type="Proteomes" id="UP000236919">
    <property type="component" value="Unassembled WGS sequence"/>
</dbReference>
<evidence type="ECO:0000256" key="1">
    <source>
        <dbReference type="SAM" id="SignalP"/>
    </source>
</evidence>
<dbReference type="NCBIfam" id="NF035933">
    <property type="entry name" value="ESAT6_1"/>
    <property type="match status" value="1"/>
</dbReference>
<dbReference type="EMBL" id="PQFZ01000002">
    <property type="protein sequence ID" value="POR55374.1"/>
    <property type="molecule type" value="Genomic_DNA"/>
</dbReference>
<evidence type="ECO:0000313" key="3">
    <source>
        <dbReference type="Proteomes" id="UP000236919"/>
    </source>
</evidence>
<organism evidence="2 3">
    <name type="scientific">Bosea psychrotolerans</name>
    <dbReference type="NCBI Taxonomy" id="1871628"/>
    <lineage>
        <taxon>Bacteria</taxon>
        <taxon>Pseudomonadati</taxon>
        <taxon>Pseudomonadota</taxon>
        <taxon>Alphaproteobacteria</taxon>
        <taxon>Hyphomicrobiales</taxon>
        <taxon>Boseaceae</taxon>
        <taxon>Bosea</taxon>
    </lineage>
</organism>